<reference evidence="2 3" key="1">
    <citation type="journal article" date="2019" name="Int. J. Syst. Evol. Microbiol.">
        <title>The Global Catalogue of Microorganisms (GCM) 10K type strain sequencing project: providing services to taxonomists for standard genome sequencing and annotation.</title>
        <authorList>
            <consortium name="The Broad Institute Genomics Platform"/>
            <consortium name="The Broad Institute Genome Sequencing Center for Infectious Disease"/>
            <person name="Wu L."/>
            <person name="Ma J."/>
        </authorList>
    </citation>
    <scope>NUCLEOTIDE SEQUENCE [LARGE SCALE GENOMIC DNA]</scope>
    <source>
        <strain evidence="2 3">JCM 3053</strain>
    </source>
</reference>
<accession>A0ABN3D6C3</accession>
<evidence type="ECO:0000313" key="3">
    <source>
        <dbReference type="Proteomes" id="UP001501474"/>
    </source>
</evidence>
<evidence type="ECO:0000256" key="1">
    <source>
        <dbReference type="SAM" id="MobiDB-lite"/>
    </source>
</evidence>
<dbReference type="EMBL" id="BAAART010000023">
    <property type="protein sequence ID" value="GAA2221898.1"/>
    <property type="molecule type" value="Genomic_DNA"/>
</dbReference>
<sequence length="108" mass="11884">MRVFVDRYLCHGSAEYAHWAPSVLASADGHRVVRPGRAGHERSSDDPSVVRPRRAEHERSSDDPSVVRPRRAEHERSSDDPSVPEAMKTCPSQAIGITGAPKSAPHRP</sequence>
<name>A0ABN3D6C3_9ACTN</name>
<protein>
    <submittedName>
        <fullName evidence="2">Uncharacterized protein</fullName>
    </submittedName>
</protein>
<comment type="caution">
    <text evidence="2">The sequence shown here is derived from an EMBL/GenBank/DDBJ whole genome shotgun (WGS) entry which is preliminary data.</text>
</comment>
<gene>
    <name evidence="2" type="ORF">GCM10010104_10370</name>
</gene>
<feature type="compositionally biased region" description="Basic and acidic residues" evidence="1">
    <location>
        <begin position="53"/>
        <end position="62"/>
    </location>
</feature>
<proteinExistence type="predicted"/>
<organism evidence="2 3">
    <name type="scientific">Streptomyces indiaensis</name>
    <dbReference type="NCBI Taxonomy" id="284033"/>
    <lineage>
        <taxon>Bacteria</taxon>
        <taxon>Bacillati</taxon>
        <taxon>Actinomycetota</taxon>
        <taxon>Actinomycetes</taxon>
        <taxon>Kitasatosporales</taxon>
        <taxon>Streptomycetaceae</taxon>
        <taxon>Streptomyces</taxon>
    </lineage>
</organism>
<feature type="compositionally biased region" description="Basic and acidic residues" evidence="1">
    <location>
        <begin position="70"/>
        <end position="79"/>
    </location>
</feature>
<keyword evidence="3" id="KW-1185">Reference proteome</keyword>
<dbReference type="RefSeq" id="WP_344368104.1">
    <property type="nucleotide sequence ID" value="NZ_BAAART010000023.1"/>
</dbReference>
<evidence type="ECO:0000313" key="2">
    <source>
        <dbReference type="EMBL" id="GAA2221898.1"/>
    </source>
</evidence>
<dbReference type="Proteomes" id="UP001501474">
    <property type="component" value="Unassembled WGS sequence"/>
</dbReference>
<feature type="region of interest" description="Disordered" evidence="1">
    <location>
        <begin position="33"/>
        <end position="108"/>
    </location>
</feature>